<dbReference type="VEuPathDB" id="FungiDB:HMPREF1541_06837"/>
<dbReference type="PANTHER" id="PTHR24320:SF236">
    <property type="entry name" value="SHORT-CHAIN DEHYDROGENASE-RELATED"/>
    <property type="match status" value="1"/>
</dbReference>
<dbReference type="RefSeq" id="XP_008719387.1">
    <property type="nucleotide sequence ID" value="XM_008721165.1"/>
</dbReference>
<dbReference type="GO" id="GO:0016491">
    <property type="term" value="F:oxidoreductase activity"/>
    <property type="evidence" value="ECO:0007669"/>
    <property type="project" value="UniProtKB-KW"/>
</dbReference>
<dbReference type="OrthoDB" id="191139at2759"/>
<name>W2RSS9_CYPE1</name>
<evidence type="ECO:0000256" key="3">
    <source>
        <dbReference type="ARBA" id="ARBA00023002"/>
    </source>
</evidence>
<dbReference type="PRINTS" id="PR00081">
    <property type="entry name" value="GDHRDH"/>
</dbReference>
<dbReference type="InterPro" id="IPR036291">
    <property type="entry name" value="NAD(P)-bd_dom_sf"/>
</dbReference>
<keyword evidence="2" id="KW-0521">NADP</keyword>
<organism evidence="4 5">
    <name type="scientific">Cyphellophora europaea (strain CBS 101466)</name>
    <name type="common">Phialophora europaea</name>
    <dbReference type="NCBI Taxonomy" id="1220924"/>
    <lineage>
        <taxon>Eukaryota</taxon>
        <taxon>Fungi</taxon>
        <taxon>Dikarya</taxon>
        <taxon>Ascomycota</taxon>
        <taxon>Pezizomycotina</taxon>
        <taxon>Eurotiomycetes</taxon>
        <taxon>Chaetothyriomycetidae</taxon>
        <taxon>Chaetothyriales</taxon>
        <taxon>Cyphellophoraceae</taxon>
        <taxon>Cyphellophora</taxon>
    </lineage>
</organism>
<dbReference type="SUPFAM" id="SSF51735">
    <property type="entry name" value="NAD(P)-binding Rossmann-fold domains"/>
    <property type="match status" value="1"/>
</dbReference>
<evidence type="ECO:0000256" key="2">
    <source>
        <dbReference type="ARBA" id="ARBA00022857"/>
    </source>
</evidence>
<keyword evidence="5" id="KW-1185">Reference proteome</keyword>
<dbReference type="InParanoid" id="W2RSS9"/>
<reference evidence="4 5" key="1">
    <citation type="submission" date="2013-03" db="EMBL/GenBank/DDBJ databases">
        <title>The Genome Sequence of Phialophora europaea CBS 101466.</title>
        <authorList>
            <consortium name="The Broad Institute Genomics Platform"/>
            <person name="Cuomo C."/>
            <person name="de Hoog S."/>
            <person name="Gorbushina A."/>
            <person name="Walker B."/>
            <person name="Young S.K."/>
            <person name="Zeng Q."/>
            <person name="Gargeya S."/>
            <person name="Fitzgerald M."/>
            <person name="Haas B."/>
            <person name="Abouelleil A."/>
            <person name="Allen A.W."/>
            <person name="Alvarado L."/>
            <person name="Arachchi H.M."/>
            <person name="Berlin A.M."/>
            <person name="Chapman S.B."/>
            <person name="Gainer-Dewar J."/>
            <person name="Goldberg J."/>
            <person name="Griggs A."/>
            <person name="Gujja S."/>
            <person name="Hansen M."/>
            <person name="Howarth C."/>
            <person name="Imamovic A."/>
            <person name="Ireland A."/>
            <person name="Larimer J."/>
            <person name="McCowan C."/>
            <person name="Murphy C."/>
            <person name="Pearson M."/>
            <person name="Poon T.W."/>
            <person name="Priest M."/>
            <person name="Roberts A."/>
            <person name="Saif S."/>
            <person name="Shea T."/>
            <person name="Sisk P."/>
            <person name="Sykes S."/>
            <person name="Wortman J."/>
            <person name="Nusbaum C."/>
            <person name="Birren B."/>
        </authorList>
    </citation>
    <scope>NUCLEOTIDE SEQUENCE [LARGE SCALE GENOMIC DNA]</scope>
    <source>
        <strain evidence="4 5">CBS 101466</strain>
    </source>
</reference>
<dbReference type="HOGENOM" id="CLU_010194_44_6_1"/>
<protein>
    <recommendedName>
        <fullName evidence="6">NAD(P)-binding protein</fullName>
    </recommendedName>
</protein>
<dbReference type="Gene3D" id="3.40.50.720">
    <property type="entry name" value="NAD(P)-binding Rossmann-like Domain"/>
    <property type="match status" value="1"/>
</dbReference>
<sequence>MALYKIREFFWQSFFIAEPPLTEHNLWDQSGRVCIVTGGYTGVGLEVASILYQHNATVYIAGRSEDKATKAINSIADQFPASGGKLYFLKVDLSDLATIKPAVKEFERRESKLHWLNNNAGVMRAPTESRGAQGMNIQFQTNIYGPFLLTKLLSPILERTAANEEPGSVRATWAGSLGTILCPFEGGVEWTADEAELAGEGDPDKAYHVTKAANYLLGVEFGKRVGDKGGVMHLTYNPGNLKTELARHLEPSDPVLRVARFLVYPARMGAYTEIYAGLSKVLSPRENQGGWVVPWGRSTAPMRPDIKAEVEKEKGTAFRLYEWCDRITKQWQ</sequence>
<dbReference type="AlphaFoldDB" id="W2RSS9"/>
<keyword evidence="3" id="KW-0560">Oxidoreductase</keyword>
<dbReference type="Proteomes" id="UP000030752">
    <property type="component" value="Unassembled WGS sequence"/>
</dbReference>
<accession>W2RSS9</accession>
<dbReference type="Pfam" id="PF00106">
    <property type="entry name" value="adh_short"/>
    <property type="match status" value="1"/>
</dbReference>
<evidence type="ECO:0008006" key="6">
    <source>
        <dbReference type="Google" id="ProtNLM"/>
    </source>
</evidence>
<comment type="similarity">
    <text evidence="1">Belongs to the short-chain dehydrogenases/reductases (SDR) family.</text>
</comment>
<dbReference type="STRING" id="1220924.W2RSS9"/>
<evidence type="ECO:0000313" key="5">
    <source>
        <dbReference type="Proteomes" id="UP000030752"/>
    </source>
</evidence>
<gene>
    <name evidence="4" type="ORF">HMPREF1541_06837</name>
</gene>
<dbReference type="InterPro" id="IPR002347">
    <property type="entry name" value="SDR_fam"/>
</dbReference>
<dbReference type="PANTHER" id="PTHR24320">
    <property type="entry name" value="RETINOL DEHYDROGENASE"/>
    <property type="match status" value="1"/>
</dbReference>
<dbReference type="eggNOG" id="KOG1208">
    <property type="taxonomic scope" value="Eukaryota"/>
</dbReference>
<evidence type="ECO:0000256" key="1">
    <source>
        <dbReference type="ARBA" id="ARBA00006484"/>
    </source>
</evidence>
<proteinExistence type="inferred from homology"/>
<dbReference type="EMBL" id="KB822722">
    <property type="protein sequence ID" value="ETN38798.1"/>
    <property type="molecule type" value="Genomic_DNA"/>
</dbReference>
<dbReference type="GeneID" id="19974176"/>
<evidence type="ECO:0000313" key="4">
    <source>
        <dbReference type="EMBL" id="ETN38798.1"/>
    </source>
</evidence>